<dbReference type="InterPro" id="IPR050166">
    <property type="entry name" value="ABC_transporter_ATP-bind"/>
</dbReference>
<comment type="caution">
    <text evidence="4">The sequence shown here is derived from an EMBL/GenBank/DDBJ whole genome shotgun (WGS) entry which is preliminary data.</text>
</comment>
<accession>A0ABY2CKN6</accession>
<evidence type="ECO:0000313" key="5">
    <source>
        <dbReference type="Proteomes" id="UP000295649"/>
    </source>
</evidence>
<dbReference type="PANTHER" id="PTHR42788:SF13">
    <property type="entry name" value="ALIPHATIC SULFONATES IMPORT ATP-BINDING PROTEIN SSUB"/>
    <property type="match status" value="1"/>
</dbReference>
<protein>
    <submittedName>
        <fullName evidence="4">ABC transporter family protein</fullName>
    </submittedName>
</protein>
<proteinExistence type="inferred from homology"/>
<gene>
    <name evidence="4" type="ORF">EDE11_11129</name>
</gene>
<evidence type="ECO:0000259" key="3">
    <source>
        <dbReference type="Pfam" id="PF00005"/>
    </source>
</evidence>
<dbReference type="Proteomes" id="UP000295649">
    <property type="component" value="Unassembled WGS sequence"/>
</dbReference>
<organism evidence="4 5">
    <name type="scientific">Methylomonas methanica</name>
    <dbReference type="NCBI Taxonomy" id="421"/>
    <lineage>
        <taxon>Bacteria</taxon>
        <taxon>Pseudomonadati</taxon>
        <taxon>Pseudomonadota</taxon>
        <taxon>Gammaproteobacteria</taxon>
        <taxon>Methylococcales</taxon>
        <taxon>Methylococcaceae</taxon>
        <taxon>Methylomonas</taxon>
    </lineage>
</organism>
<evidence type="ECO:0000313" key="4">
    <source>
        <dbReference type="EMBL" id="TCV82774.1"/>
    </source>
</evidence>
<reference evidence="4 5" key="1">
    <citation type="submission" date="2019-03" db="EMBL/GenBank/DDBJ databases">
        <title>Systems level insights into methane cycling in arid and semi-arid ecosystems.</title>
        <authorList>
            <person name="Kalyuzhnaya M."/>
        </authorList>
    </citation>
    <scope>NUCLEOTIDE SEQUENCE [LARGE SCALE GENOMIC DNA]</scope>
    <source>
        <strain evidence="4 5">S-1</strain>
    </source>
</reference>
<dbReference type="Pfam" id="PF00005">
    <property type="entry name" value="ABC_tran"/>
    <property type="match status" value="1"/>
</dbReference>
<dbReference type="SUPFAM" id="SSF52540">
    <property type="entry name" value="P-loop containing nucleoside triphosphate hydrolases"/>
    <property type="match status" value="1"/>
</dbReference>
<dbReference type="EMBL" id="SMCN01000011">
    <property type="protein sequence ID" value="TCV82774.1"/>
    <property type="molecule type" value="Genomic_DNA"/>
</dbReference>
<sequence length="154" mass="17309">MLGLPEPENIALELLRMVGLERFAKAYPKALSGGMQQRVAIARALATKPILLLMDEPFGALDAQTRSVMQEELLKIWDRFGTSVVFITHDVDEAIYLADRVIVMRTEPGGVKADIAIDLPRPRTPETLSSPGFERLRKTIHRAVREESLKVFNR</sequence>
<evidence type="ECO:0000256" key="1">
    <source>
        <dbReference type="ARBA" id="ARBA00005417"/>
    </source>
</evidence>
<dbReference type="Gene3D" id="3.40.50.300">
    <property type="entry name" value="P-loop containing nucleotide triphosphate hydrolases"/>
    <property type="match status" value="1"/>
</dbReference>
<evidence type="ECO:0000256" key="2">
    <source>
        <dbReference type="ARBA" id="ARBA00022448"/>
    </source>
</evidence>
<keyword evidence="5" id="KW-1185">Reference proteome</keyword>
<keyword evidence="2" id="KW-0813">Transport</keyword>
<dbReference type="InterPro" id="IPR003439">
    <property type="entry name" value="ABC_transporter-like_ATP-bd"/>
</dbReference>
<feature type="domain" description="ABC transporter" evidence="3">
    <location>
        <begin position="12"/>
        <end position="58"/>
    </location>
</feature>
<dbReference type="InterPro" id="IPR027417">
    <property type="entry name" value="P-loop_NTPase"/>
</dbReference>
<dbReference type="PANTHER" id="PTHR42788">
    <property type="entry name" value="TAURINE IMPORT ATP-BINDING PROTEIN-RELATED"/>
    <property type="match status" value="1"/>
</dbReference>
<comment type="similarity">
    <text evidence="1">Belongs to the ABC transporter superfamily.</text>
</comment>
<name>A0ABY2CKN6_METMH</name>